<keyword evidence="3 6" id="KW-0645">Protease</keyword>
<dbReference type="GO" id="GO:0070006">
    <property type="term" value="F:metalloaminopeptidase activity"/>
    <property type="evidence" value="ECO:0007669"/>
    <property type="project" value="UniProtKB-UniRule"/>
</dbReference>
<dbReference type="Gene3D" id="3.90.230.10">
    <property type="entry name" value="Creatinase/methionine aminopeptidase superfamily"/>
    <property type="match status" value="1"/>
</dbReference>
<feature type="binding site" evidence="6">
    <location>
        <position position="181"/>
    </location>
    <ligand>
        <name>substrate</name>
    </ligand>
</feature>
<dbReference type="CDD" id="cd01086">
    <property type="entry name" value="MetAP1"/>
    <property type="match status" value="1"/>
</dbReference>
<evidence type="ECO:0000256" key="3">
    <source>
        <dbReference type="ARBA" id="ARBA00022670"/>
    </source>
</evidence>
<dbReference type="GO" id="GO:0006508">
    <property type="term" value="P:proteolysis"/>
    <property type="evidence" value="ECO:0007669"/>
    <property type="project" value="UniProtKB-KW"/>
</dbReference>
<keyword evidence="5 6" id="KW-0378">Hydrolase</keyword>
<dbReference type="InterPro" id="IPR002467">
    <property type="entry name" value="Pept_M24A_MAP1"/>
</dbReference>
<dbReference type="InterPro" id="IPR036005">
    <property type="entry name" value="Creatinase/aminopeptidase-like"/>
</dbReference>
<keyword evidence="2 6" id="KW-0031">Aminopeptidase</keyword>
<dbReference type="InterPro" id="IPR001714">
    <property type="entry name" value="Pept_M24_MAP"/>
</dbReference>
<keyword evidence="4 6" id="KW-0479">Metal-binding</keyword>
<dbReference type="GO" id="GO:0005829">
    <property type="term" value="C:cytosol"/>
    <property type="evidence" value="ECO:0007669"/>
    <property type="project" value="TreeGrafter"/>
</dbReference>
<feature type="binding site" evidence="6">
    <location>
        <position position="111"/>
    </location>
    <ligand>
        <name>a divalent metal cation</name>
        <dbReference type="ChEBI" id="CHEBI:60240"/>
        <label>2</label>
        <note>catalytic</note>
    </ligand>
</feature>
<dbReference type="PANTHER" id="PTHR43330">
    <property type="entry name" value="METHIONINE AMINOPEPTIDASE"/>
    <property type="match status" value="1"/>
</dbReference>
<evidence type="ECO:0000256" key="5">
    <source>
        <dbReference type="ARBA" id="ARBA00022801"/>
    </source>
</evidence>
<dbReference type="InterPro" id="IPR000994">
    <property type="entry name" value="Pept_M24"/>
</dbReference>
<feature type="binding site" evidence="6">
    <location>
        <position position="207"/>
    </location>
    <ligand>
        <name>a divalent metal cation</name>
        <dbReference type="ChEBI" id="CHEBI:60240"/>
        <label>2</label>
        <note>catalytic</note>
    </ligand>
</feature>
<evidence type="ECO:0000259" key="8">
    <source>
        <dbReference type="Pfam" id="PF00557"/>
    </source>
</evidence>
<comment type="function">
    <text evidence="1 6">Removes the N-terminal methionine from nascent proteins. The N-terminal methionine is often cleaved when the second residue in the primary sequence is small and uncharged (Met-Ala-, Cys, Gly, Pro, Ser, Thr, or Val). Requires deformylation of the N(alpha)-formylated initiator methionine before it can be hydrolyzed.</text>
</comment>
<dbReference type="SUPFAM" id="SSF55920">
    <property type="entry name" value="Creatinase/aminopeptidase"/>
    <property type="match status" value="1"/>
</dbReference>
<dbReference type="GO" id="GO:0004239">
    <property type="term" value="F:initiator methionyl aminopeptidase activity"/>
    <property type="evidence" value="ECO:0007669"/>
    <property type="project" value="UniProtKB-UniRule"/>
</dbReference>
<comment type="caution">
    <text evidence="9">The sequence shown here is derived from an EMBL/GenBank/DDBJ whole genome shotgun (WGS) entry which is preliminary data.</text>
</comment>
<feature type="binding site" evidence="6">
    <location>
        <position position="100"/>
    </location>
    <ligand>
        <name>a divalent metal cation</name>
        <dbReference type="ChEBI" id="CHEBI:60240"/>
        <label>1</label>
    </ligand>
</feature>
<dbReference type="GO" id="GO:0046872">
    <property type="term" value="F:metal ion binding"/>
    <property type="evidence" value="ECO:0007669"/>
    <property type="project" value="UniProtKB-UniRule"/>
</dbReference>
<feature type="domain" description="Peptidase M24" evidence="8">
    <location>
        <begin position="11"/>
        <end position="245"/>
    </location>
</feature>
<reference evidence="9 10" key="1">
    <citation type="journal article" date="2016" name="Nat. Commun.">
        <title>Thousands of microbial genomes shed light on interconnected biogeochemical processes in an aquifer system.</title>
        <authorList>
            <person name="Anantharaman K."/>
            <person name="Brown C.T."/>
            <person name="Hug L.A."/>
            <person name="Sharon I."/>
            <person name="Castelle C.J."/>
            <person name="Probst A.J."/>
            <person name="Thomas B.C."/>
            <person name="Singh A."/>
            <person name="Wilkins M.J."/>
            <person name="Karaoz U."/>
            <person name="Brodie E.L."/>
            <person name="Williams K.H."/>
            <person name="Hubbard S.S."/>
            <person name="Banfield J.F."/>
        </authorList>
    </citation>
    <scope>NUCLEOTIDE SEQUENCE [LARGE SCALE GENOMIC DNA]</scope>
</reference>
<dbReference type="PANTHER" id="PTHR43330:SF27">
    <property type="entry name" value="METHIONINE AMINOPEPTIDASE"/>
    <property type="match status" value="1"/>
</dbReference>
<feature type="binding site" evidence="6">
    <location>
        <position position="238"/>
    </location>
    <ligand>
        <name>a divalent metal cation</name>
        <dbReference type="ChEBI" id="CHEBI:60240"/>
        <label>2</label>
        <note>catalytic</note>
    </ligand>
</feature>
<name>A0A1F5WDQ0_9BACT</name>
<dbReference type="Proteomes" id="UP000178276">
    <property type="component" value="Unassembled WGS sequence"/>
</dbReference>
<feature type="binding site" evidence="6">
    <location>
        <position position="111"/>
    </location>
    <ligand>
        <name>a divalent metal cation</name>
        <dbReference type="ChEBI" id="CHEBI:60240"/>
        <label>1</label>
    </ligand>
</feature>
<gene>
    <name evidence="6" type="primary">map</name>
    <name evidence="9" type="ORF">A2W57_01295</name>
</gene>
<dbReference type="EMBL" id="MFHJ01000025">
    <property type="protein sequence ID" value="OGF73766.1"/>
    <property type="molecule type" value="Genomic_DNA"/>
</dbReference>
<evidence type="ECO:0000256" key="1">
    <source>
        <dbReference type="ARBA" id="ARBA00002521"/>
    </source>
</evidence>
<protein>
    <recommendedName>
        <fullName evidence="6 7">Methionine aminopeptidase</fullName>
        <shortName evidence="6">MAP</shortName>
        <shortName evidence="6">MetAP</shortName>
        <ecNumber evidence="6 7">3.4.11.18</ecNumber>
    </recommendedName>
    <alternativeName>
        <fullName evidence="6">Peptidase M</fullName>
    </alternativeName>
</protein>
<evidence type="ECO:0000256" key="7">
    <source>
        <dbReference type="RuleBase" id="RU003653"/>
    </source>
</evidence>
<accession>A0A1F5WDQ0</accession>
<comment type="similarity">
    <text evidence="6">Belongs to the peptidase M24A family. Methionine aminopeptidase type 1 subfamily.</text>
</comment>
<evidence type="ECO:0000313" key="10">
    <source>
        <dbReference type="Proteomes" id="UP000178276"/>
    </source>
</evidence>
<comment type="cofactor">
    <cofactor evidence="6">
        <name>Co(2+)</name>
        <dbReference type="ChEBI" id="CHEBI:48828"/>
    </cofactor>
    <cofactor evidence="6">
        <name>Zn(2+)</name>
        <dbReference type="ChEBI" id="CHEBI:29105"/>
    </cofactor>
    <cofactor evidence="6">
        <name>Mn(2+)</name>
        <dbReference type="ChEBI" id="CHEBI:29035"/>
    </cofactor>
    <cofactor evidence="6">
        <name>Fe(2+)</name>
        <dbReference type="ChEBI" id="CHEBI:29033"/>
    </cofactor>
    <text evidence="6">Binds 2 divalent metal cations per subunit. Has a high-affinity and a low affinity metal-binding site. The true nature of the physiological cofactor is under debate. The enzyme is active with cobalt, zinc, manganese or divalent iron ions. Most likely, methionine aminopeptidases function as mononuclear Fe(2+)-metalloproteases under physiological conditions, and the catalytically relevant metal-binding site has been assigned to the histidine-containing high-affinity site.</text>
</comment>
<feature type="binding site" evidence="6">
    <location>
        <position position="238"/>
    </location>
    <ligand>
        <name>a divalent metal cation</name>
        <dbReference type="ChEBI" id="CHEBI:60240"/>
        <label>1</label>
    </ligand>
</feature>
<organism evidence="9 10">
    <name type="scientific">Candidatus Giovannonibacteria bacterium RIFCSPHIGHO2_02_43_16</name>
    <dbReference type="NCBI Taxonomy" id="1798331"/>
    <lineage>
        <taxon>Bacteria</taxon>
        <taxon>Candidatus Giovannoniibacteriota</taxon>
    </lineage>
</organism>
<comment type="subunit">
    <text evidence="6">Monomer.</text>
</comment>
<dbReference type="STRING" id="1798331.A2W57_01295"/>
<dbReference type="PRINTS" id="PR00599">
    <property type="entry name" value="MAPEPTIDASE"/>
</dbReference>
<feature type="binding site" evidence="6">
    <location>
        <position position="83"/>
    </location>
    <ligand>
        <name>substrate</name>
    </ligand>
</feature>
<evidence type="ECO:0000256" key="6">
    <source>
        <dbReference type="HAMAP-Rule" id="MF_01974"/>
    </source>
</evidence>
<proteinExistence type="inferred from homology"/>
<feature type="binding site" evidence="6">
    <location>
        <position position="174"/>
    </location>
    <ligand>
        <name>a divalent metal cation</name>
        <dbReference type="ChEBI" id="CHEBI:60240"/>
        <label>2</label>
        <note>catalytic</note>
    </ligand>
</feature>
<comment type="catalytic activity">
    <reaction evidence="6 7">
        <text>Release of N-terminal amino acids, preferentially methionine, from peptides and arylamides.</text>
        <dbReference type="EC" id="3.4.11.18"/>
    </reaction>
</comment>
<sequence length="254" mass="27561">MIKIKTAEEIEKLREGGRKLAAILDSLKKEAKPGFATIDLDKLAEKLILDAGGKPAFKGYKTAGDKNPFSGTVCISINDEVVHAPPSSRELRKGDIVGLDIGMKYKNLFTDMAETVSIGSPDPVGEKLIKVTKEALELAISIVHPGVRTGDIGEAVQNFIEAYGFGVVRQLVGHGVGYEVHEDPQIPNWGRSGEGATLKENMVIAIEPMVTEGNYELYLAKDGWTWKTKDGSRAAHFEHTMVVTKNGAEILTSK</sequence>
<dbReference type="AlphaFoldDB" id="A0A1F5WDQ0"/>
<dbReference type="Pfam" id="PF00557">
    <property type="entry name" value="Peptidase_M24"/>
    <property type="match status" value="1"/>
</dbReference>
<evidence type="ECO:0000313" key="9">
    <source>
        <dbReference type="EMBL" id="OGF73766.1"/>
    </source>
</evidence>
<evidence type="ECO:0000256" key="4">
    <source>
        <dbReference type="ARBA" id="ARBA00022723"/>
    </source>
</evidence>
<dbReference type="HAMAP" id="MF_01974">
    <property type="entry name" value="MetAP_1"/>
    <property type="match status" value="1"/>
</dbReference>
<dbReference type="NCBIfam" id="TIGR00500">
    <property type="entry name" value="met_pdase_I"/>
    <property type="match status" value="1"/>
</dbReference>
<dbReference type="EC" id="3.4.11.18" evidence="6 7"/>
<evidence type="ECO:0000256" key="2">
    <source>
        <dbReference type="ARBA" id="ARBA00022438"/>
    </source>
</evidence>